<dbReference type="Proteomes" id="UP000836387">
    <property type="component" value="Unassembled WGS sequence"/>
</dbReference>
<dbReference type="EMBL" id="CADEHS020000010">
    <property type="protein sequence ID" value="CAG9946550.1"/>
    <property type="molecule type" value="Genomic_DNA"/>
</dbReference>
<reference evidence="1" key="2">
    <citation type="submission" date="2021-10" db="EMBL/GenBank/DDBJ databases">
        <authorList>
            <person name="Piombo E."/>
        </authorList>
    </citation>
    <scope>NUCLEOTIDE SEQUENCE</scope>
</reference>
<name>A0ACA9TZX6_BIOOC</name>
<organism evidence="1 2">
    <name type="scientific">Clonostachys rosea f. rosea IK726</name>
    <dbReference type="NCBI Taxonomy" id="1349383"/>
    <lineage>
        <taxon>Eukaryota</taxon>
        <taxon>Fungi</taxon>
        <taxon>Dikarya</taxon>
        <taxon>Ascomycota</taxon>
        <taxon>Pezizomycotina</taxon>
        <taxon>Sordariomycetes</taxon>
        <taxon>Hypocreomycetidae</taxon>
        <taxon>Hypocreales</taxon>
        <taxon>Bionectriaceae</taxon>
        <taxon>Clonostachys</taxon>
    </lineage>
</organism>
<comment type="caution">
    <text evidence="1">The sequence shown here is derived from an EMBL/GenBank/DDBJ whole genome shotgun (WGS) entry which is preliminary data.</text>
</comment>
<keyword evidence="2" id="KW-1185">Reference proteome</keyword>
<sequence>MKAKLDGHVLQDGTSRGRGSLKGVLRLFQIHPHRCAGGSRTCREGADESQHRHLYRGAS</sequence>
<reference evidence="1" key="1">
    <citation type="submission" date="2020-04" db="EMBL/GenBank/DDBJ databases">
        <authorList>
            <person name="Broberg M."/>
        </authorList>
    </citation>
    <scope>NUCLEOTIDE SEQUENCE</scope>
</reference>
<accession>A0ACA9TZX6</accession>
<evidence type="ECO:0000313" key="1">
    <source>
        <dbReference type="EMBL" id="CAG9946550.1"/>
    </source>
</evidence>
<gene>
    <name evidence="1" type="ORF">CRV2_00005433</name>
</gene>
<protein>
    <submittedName>
        <fullName evidence="1">Uncharacterized protein</fullName>
    </submittedName>
</protein>
<proteinExistence type="predicted"/>
<evidence type="ECO:0000313" key="2">
    <source>
        <dbReference type="Proteomes" id="UP000836387"/>
    </source>
</evidence>